<dbReference type="InterPro" id="IPR007136">
    <property type="entry name" value="DUF347"/>
</dbReference>
<feature type="transmembrane region" description="Helical" evidence="1">
    <location>
        <begin position="190"/>
        <end position="209"/>
    </location>
</feature>
<feature type="transmembrane region" description="Helical" evidence="1">
    <location>
        <begin position="221"/>
        <end position="245"/>
    </location>
</feature>
<dbReference type="EMBL" id="WHNZ01000042">
    <property type="protein sequence ID" value="NOV02273.1"/>
    <property type="molecule type" value="Genomic_DNA"/>
</dbReference>
<comment type="caution">
    <text evidence="2">The sequence shown here is derived from an EMBL/GenBank/DDBJ whole genome shotgun (WGS) entry which is preliminary data.</text>
</comment>
<keyword evidence="1" id="KW-0472">Membrane</keyword>
<evidence type="ECO:0000313" key="2">
    <source>
        <dbReference type="EMBL" id="NOV02273.1"/>
    </source>
</evidence>
<feature type="transmembrane region" description="Helical" evidence="1">
    <location>
        <begin position="42"/>
        <end position="62"/>
    </location>
</feature>
<evidence type="ECO:0000256" key="1">
    <source>
        <dbReference type="SAM" id="Phobius"/>
    </source>
</evidence>
<keyword evidence="1" id="KW-0812">Transmembrane</keyword>
<evidence type="ECO:0000313" key="3">
    <source>
        <dbReference type="Proteomes" id="UP000618579"/>
    </source>
</evidence>
<feature type="transmembrane region" description="Helical" evidence="1">
    <location>
        <begin position="266"/>
        <end position="287"/>
    </location>
</feature>
<organism evidence="2 3">
    <name type="scientific">Paenibacillus planticolens</name>
    <dbReference type="NCBI Taxonomy" id="2654976"/>
    <lineage>
        <taxon>Bacteria</taxon>
        <taxon>Bacillati</taxon>
        <taxon>Bacillota</taxon>
        <taxon>Bacilli</taxon>
        <taxon>Bacillales</taxon>
        <taxon>Paenibacillaceae</taxon>
        <taxon>Paenibacillus</taxon>
    </lineage>
</organism>
<proteinExistence type="predicted"/>
<sequence length="402" mass="43760">MKTNNTNAMLSKVPEVTIYFWIIKILCTTVGETAADFLNVNLGFGLTGTSVVMGVLLLVALFFQFRAKKYTPSIYWLTVVLISIFGTLVTDNLTDNMGISLEVSTTVFSVVLMLTFVLWHAKEKTLSIHSIFTKRREAFYWLTILFTFALGTAAGDLMAESLGFGYLVTGIIVFAVIACFTVARRFGLNAVLAFWIIYIMTRPLGASLGDLLSQPQQFGGLGLGATITSAIFLLAILFIIIFLTVTKRDLVASSTEAATEMKGYAIFRQVAVVVSVLVLAAGSGYYWRHASLQDALPQAQAGQSVPAVQASPLGDLSSFKKIAEDTLSLVNAGDMSGAKTRVDDLEHSWDNAESKLKPMNKTKWTEVDNAIDKVLRQVRAVHQDAEACKTSLESLIAVTSTS</sequence>
<evidence type="ECO:0008006" key="4">
    <source>
        <dbReference type="Google" id="ProtNLM"/>
    </source>
</evidence>
<accession>A0ABX1ZRC8</accession>
<feature type="transmembrane region" description="Helical" evidence="1">
    <location>
        <begin position="139"/>
        <end position="158"/>
    </location>
</feature>
<dbReference type="Pfam" id="PF03988">
    <property type="entry name" value="DUF347"/>
    <property type="match status" value="4"/>
</dbReference>
<gene>
    <name evidence="2" type="ORF">GC097_19890</name>
</gene>
<keyword evidence="1" id="KW-1133">Transmembrane helix</keyword>
<name>A0ABX1ZRC8_9BACL</name>
<dbReference type="Proteomes" id="UP000618579">
    <property type="component" value="Unassembled WGS sequence"/>
</dbReference>
<feature type="transmembrane region" description="Helical" evidence="1">
    <location>
        <begin position="74"/>
        <end position="93"/>
    </location>
</feature>
<keyword evidence="3" id="KW-1185">Reference proteome</keyword>
<reference evidence="2 3" key="1">
    <citation type="submission" date="2019-10" db="EMBL/GenBank/DDBJ databases">
        <title>Description of Paenibacillus pedi sp. nov.</title>
        <authorList>
            <person name="Carlier A."/>
            <person name="Qi S."/>
        </authorList>
    </citation>
    <scope>NUCLEOTIDE SEQUENCE [LARGE SCALE GENOMIC DNA]</scope>
    <source>
        <strain evidence="2 3">LMG 31457</strain>
    </source>
</reference>
<feature type="transmembrane region" description="Helical" evidence="1">
    <location>
        <begin position="99"/>
        <end position="119"/>
    </location>
</feature>
<feature type="transmembrane region" description="Helical" evidence="1">
    <location>
        <begin position="164"/>
        <end position="183"/>
    </location>
</feature>
<protein>
    <recommendedName>
        <fullName evidence="4">Membrane-anchored protein</fullName>
    </recommendedName>
</protein>